<evidence type="ECO:0000313" key="1">
    <source>
        <dbReference type="EMBL" id="PBK93803.1"/>
    </source>
</evidence>
<dbReference type="InParanoid" id="A0A2H3DZR7"/>
<proteinExistence type="predicted"/>
<organism evidence="1 2">
    <name type="scientific">Armillaria gallica</name>
    <name type="common">Bulbous honey fungus</name>
    <name type="synonym">Armillaria bulbosa</name>
    <dbReference type="NCBI Taxonomy" id="47427"/>
    <lineage>
        <taxon>Eukaryota</taxon>
        <taxon>Fungi</taxon>
        <taxon>Dikarya</taxon>
        <taxon>Basidiomycota</taxon>
        <taxon>Agaricomycotina</taxon>
        <taxon>Agaricomycetes</taxon>
        <taxon>Agaricomycetidae</taxon>
        <taxon>Agaricales</taxon>
        <taxon>Marasmiineae</taxon>
        <taxon>Physalacriaceae</taxon>
        <taxon>Armillaria</taxon>
    </lineage>
</organism>
<accession>A0A2H3DZR7</accession>
<dbReference type="AlphaFoldDB" id="A0A2H3DZR7"/>
<dbReference type="EMBL" id="KZ293655">
    <property type="protein sequence ID" value="PBK93803.1"/>
    <property type="molecule type" value="Genomic_DNA"/>
</dbReference>
<gene>
    <name evidence="1" type="ORF">ARMGADRAFT_1029680</name>
</gene>
<protein>
    <submittedName>
        <fullName evidence="1">Uncharacterized protein</fullName>
    </submittedName>
</protein>
<sequence>MILTDVESRVRTQFHRNDPERPRRRLTGDHRAARAGKTQKVWQGDEGDGVLDLILGTLWGSLRVGGRRHGIWLFVVQRLGRNCRRICCVVYEAGETADSLLAGLQELVERACQLENMGLDCRSAVDDAMMVTEENYEASTFLSLPSVCFIQGPVEFQLASMDSSGVVSTDWKFCYDRQEVQITWRVYDSRYTLAANQGVLVVGVAA</sequence>
<reference evidence="2" key="1">
    <citation type="journal article" date="2017" name="Nat. Ecol. Evol.">
        <title>Genome expansion and lineage-specific genetic innovations in the forest pathogenic fungi Armillaria.</title>
        <authorList>
            <person name="Sipos G."/>
            <person name="Prasanna A.N."/>
            <person name="Walter M.C."/>
            <person name="O'Connor E."/>
            <person name="Balint B."/>
            <person name="Krizsan K."/>
            <person name="Kiss B."/>
            <person name="Hess J."/>
            <person name="Varga T."/>
            <person name="Slot J."/>
            <person name="Riley R."/>
            <person name="Boka B."/>
            <person name="Rigling D."/>
            <person name="Barry K."/>
            <person name="Lee J."/>
            <person name="Mihaltcheva S."/>
            <person name="LaButti K."/>
            <person name="Lipzen A."/>
            <person name="Waldron R."/>
            <person name="Moloney N.M."/>
            <person name="Sperisen C."/>
            <person name="Kredics L."/>
            <person name="Vagvoelgyi C."/>
            <person name="Patrignani A."/>
            <person name="Fitzpatrick D."/>
            <person name="Nagy I."/>
            <person name="Doyle S."/>
            <person name="Anderson J.B."/>
            <person name="Grigoriev I.V."/>
            <person name="Gueldener U."/>
            <person name="Muensterkoetter M."/>
            <person name="Nagy L.G."/>
        </authorList>
    </citation>
    <scope>NUCLEOTIDE SEQUENCE [LARGE SCALE GENOMIC DNA]</scope>
    <source>
        <strain evidence="2">Ar21-2</strain>
    </source>
</reference>
<dbReference type="Proteomes" id="UP000217790">
    <property type="component" value="Unassembled WGS sequence"/>
</dbReference>
<evidence type="ECO:0000313" key="2">
    <source>
        <dbReference type="Proteomes" id="UP000217790"/>
    </source>
</evidence>
<name>A0A2H3DZR7_ARMGA</name>
<keyword evidence="2" id="KW-1185">Reference proteome</keyword>